<keyword evidence="1" id="KW-0812">Transmembrane</keyword>
<sequence length="158" mass="18113">MVIFSTRKVDEYEDRGYFGDSSEITQEGVTAKRRAWVNAMAFRGWILDESIIFNSEEFRGEVVDLWNEYERAGDIALREAEISTRIDIPTKAQFEAVDRYEDLRRETRGKANQEELLEKLVNSGSLSTEPVTSDMSWVDGAVMFILIALVMLGGYLLR</sequence>
<organism evidence="2">
    <name type="scientific">uncultured Caudovirales phage</name>
    <dbReference type="NCBI Taxonomy" id="2100421"/>
    <lineage>
        <taxon>Viruses</taxon>
        <taxon>Duplodnaviria</taxon>
        <taxon>Heunggongvirae</taxon>
        <taxon>Uroviricota</taxon>
        <taxon>Caudoviricetes</taxon>
        <taxon>Peduoviridae</taxon>
        <taxon>Maltschvirus</taxon>
        <taxon>Maltschvirus maltsch</taxon>
    </lineage>
</organism>
<dbReference type="EMBL" id="LR796403">
    <property type="protein sequence ID" value="CAB4142034.1"/>
    <property type="molecule type" value="Genomic_DNA"/>
</dbReference>
<evidence type="ECO:0000313" key="2">
    <source>
        <dbReference type="EMBL" id="CAB4142034.1"/>
    </source>
</evidence>
<feature type="transmembrane region" description="Helical" evidence="1">
    <location>
        <begin position="137"/>
        <end position="157"/>
    </location>
</feature>
<proteinExistence type="predicted"/>
<keyword evidence="1" id="KW-1133">Transmembrane helix</keyword>
<evidence type="ECO:0000256" key="1">
    <source>
        <dbReference type="SAM" id="Phobius"/>
    </source>
</evidence>
<gene>
    <name evidence="2" type="ORF">UFOVP423_39</name>
</gene>
<accession>A0A6J5M5M4</accession>
<reference evidence="2" key="1">
    <citation type="submission" date="2020-04" db="EMBL/GenBank/DDBJ databases">
        <authorList>
            <person name="Chiriac C."/>
            <person name="Salcher M."/>
            <person name="Ghai R."/>
            <person name="Kavagutti S V."/>
        </authorList>
    </citation>
    <scope>NUCLEOTIDE SEQUENCE</scope>
</reference>
<keyword evidence="1" id="KW-0472">Membrane</keyword>
<protein>
    <submittedName>
        <fullName evidence="2">Uncharacterized protein</fullName>
    </submittedName>
</protein>
<name>A0A6J5M5M4_9CAUD</name>